<sequence length="294" mass="34349">MMRTPEKSCSFPDMANMDSDSSLSYAMLRNKRKRSDDIINNLEDVKNELKFEIKSLFEEFSLAQKDQTNTIITTLKDIQHTNSHLNNTITFLCEENSELRKKIEQLEIESRKDKEQIILLENKFEENLRTEKKSNIEIKNVPLKGDEKKKDLLNMVLLLSKKLELDIKQTEVKDIMKLNKNKNQQNTTLVVEFNSTLIKNDFIRASKLYNNKNKNNKLSSKHLGIGSNPDIQIFVSENLTPKAARLFYLARDLKTVKHYKYCWTNFGKVYIRHDDSSPIINITSESQVQQLLNK</sequence>
<dbReference type="AlphaFoldDB" id="A0A9N9RES4"/>
<protein>
    <recommendedName>
        <fullName evidence="2">FP protein C-terminal domain-containing protein</fullName>
    </recommendedName>
</protein>
<reference evidence="3" key="2">
    <citation type="submission" date="2022-10" db="EMBL/GenBank/DDBJ databases">
        <authorList>
            <consortium name="ENA_rothamsted_submissions"/>
            <consortium name="culmorum"/>
            <person name="King R."/>
        </authorList>
    </citation>
    <scope>NUCLEOTIDE SEQUENCE</scope>
</reference>
<dbReference type="Pfam" id="PF25298">
    <property type="entry name" value="Baculo_FP_2nd"/>
    <property type="match status" value="1"/>
</dbReference>
<proteinExistence type="predicted"/>
<dbReference type="OrthoDB" id="7436381at2759"/>
<name>A0A9N9RES4_9NEOP</name>
<feature type="coiled-coil region" evidence="1">
    <location>
        <begin position="28"/>
        <end position="59"/>
    </location>
</feature>
<keyword evidence="4" id="KW-1185">Reference proteome</keyword>
<organism evidence="3 4">
    <name type="scientific">Diatraea saccharalis</name>
    <name type="common">sugarcane borer</name>
    <dbReference type="NCBI Taxonomy" id="40085"/>
    <lineage>
        <taxon>Eukaryota</taxon>
        <taxon>Metazoa</taxon>
        <taxon>Ecdysozoa</taxon>
        <taxon>Arthropoda</taxon>
        <taxon>Hexapoda</taxon>
        <taxon>Insecta</taxon>
        <taxon>Pterygota</taxon>
        <taxon>Neoptera</taxon>
        <taxon>Endopterygota</taxon>
        <taxon>Lepidoptera</taxon>
        <taxon>Glossata</taxon>
        <taxon>Ditrysia</taxon>
        <taxon>Pyraloidea</taxon>
        <taxon>Crambidae</taxon>
        <taxon>Crambinae</taxon>
        <taxon>Diatraea</taxon>
    </lineage>
</organism>
<dbReference type="EMBL" id="OU893339">
    <property type="protein sequence ID" value="CAG9795472.1"/>
    <property type="molecule type" value="Genomic_DNA"/>
</dbReference>
<keyword evidence="1" id="KW-0175">Coiled coil</keyword>
<evidence type="ECO:0000313" key="4">
    <source>
        <dbReference type="Proteomes" id="UP001153714"/>
    </source>
</evidence>
<evidence type="ECO:0000256" key="1">
    <source>
        <dbReference type="SAM" id="Coils"/>
    </source>
</evidence>
<feature type="coiled-coil region" evidence="1">
    <location>
        <begin position="89"/>
        <end position="123"/>
    </location>
</feature>
<accession>A0A9N9RES4</accession>
<gene>
    <name evidence="3" type="ORF">DIATSA_LOCUS12735</name>
</gene>
<dbReference type="InterPro" id="IPR057251">
    <property type="entry name" value="FP_C"/>
</dbReference>
<feature type="domain" description="FP protein C-terminal" evidence="2">
    <location>
        <begin position="240"/>
        <end position="291"/>
    </location>
</feature>
<dbReference type="Proteomes" id="UP001153714">
    <property type="component" value="Chromosome 8"/>
</dbReference>
<evidence type="ECO:0000259" key="2">
    <source>
        <dbReference type="Pfam" id="PF25298"/>
    </source>
</evidence>
<reference evidence="3" key="1">
    <citation type="submission" date="2021-12" db="EMBL/GenBank/DDBJ databases">
        <authorList>
            <person name="King R."/>
        </authorList>
    </citation>
    <scope>NUCLEOTIDE SEQUENCE</scope>
</reference>
<evidence type="ECO:0000313" key="3">
    <source>
        <dbReference type="EMBL" id="CAG9795472.1"/>
    </source>
</evidence>